<dbReference type="AlphaFoldDB" id="A0A8J5FMB6"/>
<evidence type="ECO:0000256" key="1">
    <source>
        <dbReference type="ARBA" id="ARBA00022578"/>
    </source>
</evidence>
<keyword evidence="3" id="KW-0233">DNA recombination</keyword>
<feature type="domain" description="MULE transposase" evidence="5">
    <location>
        <begin position="81"/>
        <end position="172"/>
    </location>
</feature>
<dbReference type="InterPro" id="IPR001207">
    <property type="entry name" value="Transposase_mutator"/>
</dbReference>
<evidence type="ECO:0000256" key="2">
    <source>
        <dbReference type="ARBA" id="ARBA00023125"/>
    </source>
</evidence>
<comment type="caution">
    <text evidence="6">The sequence shown here is derived from an EMBL/GenBank/DDBJ whole genome shotgun (WGS) entry which is preliminary data.</text>
</comment>
<dbReference type="PANTHER" id="PTHR31973">
    <property type="entry name" value="POLYPROTEIN, PUTATIVE-RELATED"/>
    <property type="match status" value="1"/>
</dbReference>
<dbReference type="GO" id="GO:0006313">
    <property type="term" value="P:DNA transposition"/>
    <property type="evidence" value="ECO:0007669"/>
    <property type="project" value="InterPro"/>
</dbReference>
<organism evidence="6 7">
    <name type="scientific">Zingiber officinale</name>
    <name type="common">Ginger</name>
    <name type="synonym">Amomum zingiber</name>
    <dbReference type="NCBI Taxonomy" id="94328"/>
    <lineage>
        <taxon>Eukaryota</taxon>
        <taxon>Viridiplantae</taxon>
        <taxon>Streptophyta</taxon>
        <taxon>Embryophyta</taxon>
        <taxon>Tracheophyta</taxon>
        <taxon>Spermatophyta</taxon>
        <taxon>Magnoliopsida</taxon>
        <taxon>Liliopsida</taxon>
        <taxon>Zingiberales</taxon>
        <taxon>Zingiberaceae</taxon>
        <taxon>Zingiber</taxon>
    </lineage>
</organism>
<proteinExistence type="predicted"/>
<dbReference type="PROSITE" id="PS01007">
    <property type="entry name" value="TRANSPOSASE_MUTATOR"/>
    <property type="match status" value="1"/>
</dbReference>
<dbReference type="Pfam" id="PF10551">
    <property type="entry name" value="MULE"/>
    <property type="match status" value="1"/>
</dbReference>
<dbReference type="GO" id="GO:0004803">
    <property type="term" value="F:transposase activity"/>
    <property type="evidence" value="ECO:0007669"/>
    <property type="project" value="InterPro"/>
</dbReference>
<dbReference type="InterPro" id="IPR018289">
    <property type="entry name" value="MULE_transposase_dom"/>
</dbReference>
<dbReference type="GO" id="GO:0003677">
    <property type="term" value="F:DNA binding"/>
    <property type="evidence" value="ECO:0007669"/>
    <property type="project" value="UniProtKB-KW"/>
</dbReference>
<evidence type="ECO:0000259" key="5">
    <source>
        <dbReference type="Pfam" id="PF10551"/>
    </source>
</evidence>
<keyword evidence="1" id="KW-0815">Transposition</keyword>
<feature type="region of interest" description="Disordered" evidence="4">
    <location>
        <begin position="1"/>
        <end position="30"/>
    </location>
</feature>
<evidence type="ECO:0000313" key="7">
    <source>
        <dbReference type="Proteomes" id="UP000734854"/>
    </source>
</evidence>
<protein>
    <recommendedName>
        <fullName evidence="5">MULE transposase domain-containing protein</fullName>
    </recommendedName>
</protein>
<evidence type="ECO:0000256" key="4">
    <source>
        <dbReference type="SAM" id="MobiDB-lite"/>
    </source>
</evidence>
<gene>
    <name evidence="6" type="ORF">ZIOFF_051608</name>
</gene>
<evidence type="ECO:0000313" key="6">
    <source>
        <dbReference type="EMBL" id="KAG6490319.1"/>
    </source>
</evidence>
<reference evidence="6 7" key="1">
    <citation type="submission" date="2020-08" db="EMBL/GenBank/DDBJ databases">
        <title>Plant Genome Project.</title>
        <authorList>
            <person name="Zhang R.-G."/>
        </authorList>
    </citation>
    <scope>NUCLEOTIDE SEQUENCE [LARGE SCALE GENOMIC DNA]</scope>
    <source>
        <tissue evidence="6">Rhizome</tissue>
    </source>
</reference>
<name>A0A8J5FMB6_ZINOF</name>
<keyword evidence="2" id="KW-0238">DNA-binding</keyword>
<sequence>MSRPSATSPPMLAGSTPPPTSIAAGSASVRPGSGVHIEGQTYEQYALIWDFANEVKRSNPGSTVVIGTNDATDENRHFIGVNGSHLKGPHGGVLLSTVGIDLNNSNFPIAIAIVNNESCETWGWFLSLLKLDLNIEKDYEWAFMSDKQKGLIQVFNEVFPKANHRFCLRHLHGNFKTTWFRGEAFKNALWKCGTTTTVNEFMEKMTEMRDIDSSATDWFNDKPPMHWSEEECEAFAASSLRTRPSEVESVVVASGHQDGSYARNTSTILDFMEAGRRNRP</sequence>
<keyword evidence="7" id="KW-1185">Reference proteome</keyword>
<dbReference type="PANTHER" id="PTHR31973:SF191">
    <property type="entry name" value="OS05G0489400 PROTEIN"/>
    <property type="match status" value="1"/>
</dbReference>
<evidence type="ECO:0000256" key="3">
    <source>
        <dbReference type="ARBA" id="ARBA00023172"/>
    </source>
</evidence>
<accession>A0A8J5FMB6</accession>
<dbReference type="EMBL" id="JACMSC010000014">
    <property type="protein sequence ID" value="KAG6490319.1"/>
    <property type="molecule type" value="Genomic_DNA"/>
</dbReference>
<dbReference type="Proteomes" id="UP000734854">
    <property type="component" value="Unassembled WGS sequence"/>
</dbReference>